<proteinExistence type="predicted"/>
<protein>
    <submittedName>
        <fullName evidence="2">Uncharacterized protein (DUF1330 family)</fullName>
    </submittedName>
</protein>
<evidence type="ECO:0000313" key="3">
    <source>
        <dbReference type="Proteomes" id="UP000295129"/>
    </source>
</evidence>
<dbReference type="Proteomes" id="UP000295129">
    <property type="component" value="Unassembled WGS sequence"/>
</dbReference>
<dbReference type="InterPro" id="IPR011008">
    <property type="entry name" value="Dimeric_a/b-barrel"/>
</dbReference>
<dbReference type="SUPFAM" id="SSF54909">
    <property type="entry name" value="Dimeric alpha+beta barrel"/>
    <property type="match status" value="1"/>
</dbReference>
<dbReference type="InterPro" id="IPR010753">
    <property type="entry name" value="DUF1330"/>
</dbReference>
<gene>
    <name evidence="2" type="ORF">C7389_101109</name>
</gene>
<dbReference type="Gene3D" id="3.30.70.100">
    <property type="match status" value="1"/>
</dbReference>
<dbReference type="EMBL" id="SNVV01000001">
    <property type="protein sequence ID" value="TDN56730.1"/>
    <property type="molecule type" value="Genomic_DNA"/>
</dbReference>
<dbReference type="RefSeq" id="WP_246034584.1">
    <property type="nucleotide sequence ID" value="NZ_SNVV01000001.1"/>
</dbReference>
<evidence type="ECO:0000313" key="2">
    <source>
        <dbReference type="EMBL" id="TDN56730.1"/>
    </source>
</evidence>
<sequence length="100" mass="10860">MSESQRPAYIVVDGRIHDAAAMARYRELATVAVEQYGGRYLVRGGACETLEGGWSPERVVIVAFPSMAAARSFYESPEYGAARAARQGAAEFEMLLVEGL</sequence>
<dbReference type="Pfam" id="PF07045">
    <property type="entry name" value="DUF1330"/>
    <property type="match status" value="1"/>
</dbReference>
<organism evidence="2 3">
    <name type="scientific">Azoarcus indigens</name>
    <dbReference type="NCBI Taxonomy" id="29545"/>
    <lineage>
        <taxon>Bacteria</taxon>
        <taxon>Pseudomonadati</taxon>
        <taxon>Pseudomonadota</taxon>
        <taxon>Betaproteobacteria</taxon>
        <taxon>Rhodocyclales</taxon>
        <taxon>Zoogloeaceae</taxon>
        <taxon>Azoarcus</taxon>
    </lineage>
</organism>
<dbReference type="AlphaFoldDB" id="A0A4R6EEQ8"/>
<evidence type="ECO:0000259" key="1">
    <source>
        <dbReference type="Pfam" id="PF07045"/>
    </source>
</evidence>
<dbReference type="PANTHER" id="PTHR41521">
    <property type="match status" value="1"/>
</dbReference>
<feature type="domain" description="DUF1330" evidence="1">
    <location>
        <begin position="7"/>
        <end position="100"/>
    </location>
</feature>
<dbReference type="PANTHER" id="PTHR41521:SF4">
    <property type="entry name" value="BLR0684 PROTEIN"/>
    <property type="match status" value="1"/>
</dbReference>
<keyword evidence="3" id="KW-1185">Reference proteome</keyword>
<reference evidence="2 3" key="1">
    <citation type="submission" date="2019-03" db="EMBL/GenBank/DDBJ databases">
        <title>Genomic Encyclopedia of Type Strains, Phase IV (KMG-IV): sequencing the most valuable type-strain genomes for metagenomic binning, comparative biology and taxonomic classification.</title>
        <authorList>
            <person name="Goeker M."/>
        </authorList>
    </citation>
    <scope>NUCLEOTIDE SEQUENCE [LARGE SCALE GENOMIC DNA]</scope>
    <source>
        <strain evidence="2 3">DSM 12121</strain>
    </source>
</reference>
<name>A0A4R6EEQ8_9RHOO</name>
<accession>A0A4R6EEQ8</accession>
<comment type="caution">
    <text evidence="2">The sequence shown here is derived from an EMBL/GenBank/DDBJ whole genome shotgun (WGS) entry which is preliminary data.</text>
</comment>